<feature type="domain" description="Sialate O-acetylesterase" evidence="3">
    <location>
        <begin position="123"/>
        <end position="228"/>
    </location>
</feature>
<dbReference type="SUPFAM" id="SSF52266">
    <property type="entry name" value="SGNH hydrolase"/>
    <property type="match status" value="1"/>
</dbReference>
<evidence type="ECO:0000256" key="2">
    <source>
        <dbReference type="SAM" id="SignalP"/>
    </source>
</evidence>
<dbReference type="InterPro" id="IPR008979">
    <property type="entry name" value="Galactose-bd-like_sf"/>
</dbReference>
<keyword evidence="2" id="KW-0732">Signal</keyword>
<dbReference type="InterPro" id="IPR039329">
    <property type="entry name" value="SIAE"/>
</dbReference>
<dbReference type="InterPro" id="IPR013783">
    <property type="entry name" value="Ig-like_fold"/>
</dbReference>
<dbReference type="InterPro" id="IPR036514">
    <property type="entry name" value="SGNH_hydro_sf"/>
</dbReference>
<dbReference type="SUPFAM" id="SSF49785">
    <property type="entry name" value="Galactose-binding domain-like"/>
    <property type="match status" value="1"/>
</dbReference>
<dbReference type="Gene3D" id="3.40.50.1110">
    <property type="entry name" value="SGNH hydrolase"/>
    <property type="match status" value="2"/>
</dbReference>
<dbReference type="GO" id="GO:0001681">
    <property type="term" value="F:sialate O-acetylesterase activity"/>
    <property type="evidence" value="ECO:0007669"/>
    <property type="project" value="InterPro"/>
</dbReference>
<dbReference type="InterPro" id="IPR005181">
    <property type="entry name" value="SASA"/>
</dbReference>
<feature type="chain" id="PRO_5019520476" evidence="2">
    <location>
        <begin position="40"/>
        <end position="650"/>
    </location>
</feature>
<feature type="signal peptide" evidence="2">
    <location>
        <begin position="1"/>
        <end position="39"/>
    </location>
</feature>
<comment type="caution">
    <text evidence="4">The sequence shown here is derived from an EMBL/GenBank/DDBJ whole genome shotgun (WGS) entry which is preliminary data.</text>
</comment>
<dbReference type="AlphaFoldDB" id="A0A401IWS7"/>
<accession>A0A401IWS7</accession>
<feature type="domain" description="Sialate O-acetylesterase" evidence="3">
    <location>
        <begin position="438"/>
        <end position="543"/>
    </location>
</feature>
<dbReference type="EMBL" id="BBQY01000001">
    <property type="protein sequence ID" value="GBH28854.1"/>
    <property type="molecule type" value="Genomic_DNA"/>
</dbReference>
<dbReference type="Proteomes" id="UP000290975">
    <property type="component" value="Unassembled WGS sequence"/>
</dbReference>
<name>A0A401IWS7_SPHXE</name>
<evidence type="ECO:0000259" key="3">
    <source>
        <dbReference type="Pfam" id="PF03629"/>
    </source>
</evidence>
<reference evidence="4 5" key="1">
    <citation type="submission" date="2014-12" db="EMBL/GenBank/DDBJ databases">
        <title>Whole genome sequencing of Sphingobium xenophagum OW59.</title>
        <authorList>
            <person name="Ohta Y."/>
            <person name="Nishi S."/>
            <person name="Hatada Y."/>
        </authorList>
    </citation>
    <scope>NUCLEOTIDE SEQUENCE [LARGE SCALE GENOMIC DNA]</scope>
    <source>
        <strain evidence="4 5">OW59</strain>
    </source>
</reference>
<dbReference type="Gene3D" id="2.60.40.10">
    <property type="entry name" value="Immunoglobulins"/>
    <property type="match status" value="1"/>
</dbReference>
<sequence length="650" mass="69572">MDRNRTTLMCAGNRSLHERHVMKIVPAILLAALPAAAHAAPLVLDPVYSSHAVLQRGREIPVSGTAEPGSTVSVTFDGEAHTAKADSKGRWQVSLSSREAGGPYVMNVSSNGEEQRLDDLMVGDVWLCSGQSNMEFAVRYATNAAFEVPYSNRPMLRLLNVPRQSSTKPQQRFSAATGWQRSAPESVADFSAVCYFMGRELQAQQKIAVGLIAASWGGSPIEEWISRDALQTVPRYRADLALMDEYARDAGIAASSWAKLLQQWLGGDATAPAKAAWRTVPNKQMWEQWGDASLATFDGIGYYRARVKLTAAQAAKSARIVIGAVDDIDVTRINGKIVGADQGWQKKRDYEVPAGALKAGENIIDVTVVDTGGGGGLVGDAARTLTLGNGTVLPLSDWTFAKGRPFKNGEAPPSVPWTGGAGRTTLFNGMIAPLGGYPLKGFAWYQGEANAGDAKGYAELMPLLIADWRKRFETSPFLMVQLANFGPLASTPSNDSWGQLRDVQRRVADADPKVGMASAVDIGQVTDIHPTNKQDVGKRLALAARHIALGEAVEDRGPAPISVTRTAKGIAVRFAHGPLKLVGGGSAIGFELCDAASICRFVNGDLGEDTILLPADASARTVRYLWQASPIVNLYNNAELPATGFSMPIE</sequence>
<dbReference type="GO" id="GO:0005975">
    <property type="term" value="P:carbohydrate metabolic process"/>
    <property type="evidence" value="ECO:0007669"/>
    <property type="project" value="TreeGrafter"/>
</dbReference>
<proteinExistence type="predicted"/>
<evidence type="ECO:0000256" key="1">
    <source>
        <dbReference type="ARBA" id="ARBA00022801"/>
    </source>
</evidence>
<evidence type="ECO:0000313" key="5">
    <source>
        <dbReference type="Proteomes" id="UP000290975"/>
    </source>
</evidence>
<dbReference type="Gene3D" id="2.60.120.260">
    <property type="entry name" value="Galactose-binding domain-like"/>
    <property type="match status" value="1"/>
</dbReference>
<dbReference type="PANTHER" id="PTHR22901">
    <property type="entry name" value="SIALATE O-ACETYLESTERASE"/>
    <property type="match status" value="1"/>
</dbReference>
<evidence type="ECO:0000313" key="4">
    <source>
        <dbReference type="EMBL" id="GBH28854.1"/>
    </source>
</evidence>
<keyword evidence="5" id="KW-1185">Reference proteome</keyword>
<protein>
    <submittedName>
        <fullName evidence="4">Sialate O-acetylesterase</fullName>
    </submittedName>
</protein>
<keyword evidence="1" id="KW-0378">Hydrolase</keyword>
<dbReference type="Pfam" id="PF03629">
    <property type="entry name" value="SASA"/>
    <property type="match status" value="2"/>
</dbReference>
<dbReference type="PANTHER" id="PTHR22901:SF0">
    <property type="entry name" value="SIALATE O-ACETYLESTERASE"/>
    <property type="match status" value="1"/>
</dbReference>
<organism evidence="4 5">
    <name type="scientific">Sphingobium xenophagum</name>
    <dbReference type="NCBI Taxonomy" id="121428"/>
    <lineage>
        <taxon>Bacteria</taxon>
        <taxon>Pseudomonadati</taxon>
        <taxon>Pseudomonadota</taxon>
        <taxon>Alphaproteobacteria</taxon>
        <taxon>Sphingomonadales</taxon>
        <taxon>Sphingomonadaceae</taxon>
        <taxon>Sphingobium</taxon>
    </lineage>
</organism>
<gene>
    <name evidence="4" type="ORF">MBESOW_P0107</name>
</gene>